<evidence type="ECO:0000256" key="2">
    <source>
        <dbReference type="ARBA" id="ARBA00022649"/>
    </source>
</evidence>
<dbReference type="Gene3D" id="6.10.10.120">
    <property type="entry name" value="Antitoxin ParD1-like"/>
    <property type="match status" value="1"/>
</dbReference>
<dbReference type="SUPFAM" id="SSF47598">
    <property type="entry name" value="Ribbon-helix-helix"/>
    <property type="match status" value="1"/>
</dbReference>
<dbReference type="GO" id="GO:0006355">
    <property type="term" value="P:regulation of DNA-templated transcription"/>
    <property type="evidence" value="ECO:0007669"/>
    <property type="project" value="InterPro"/>
</dbReference>
<dbReference type="RefSeq" id="WP_098738995.1">
    <property type="nucleotide sequence ID" value="NZ_PDKW01000043.1"/>
</dbReference>
<keyword evidence="2" id="KW-1277">Toxin-antitoxin system</keyword>
<evidence type="ECO:0000313" key="4">
    <source>
        <dbReference type="Proteomes" id="UP000225379"/>
    </source>
</evidence>
<dbReference type="PANTHER" id="PTHR36582:SF2">
    <property type="entry name" value="ANTITOXIN PARD"/>
    <property type="match status" value="1"/>
</dbReference>
<dbReference type="EMBL" id="PDKW01000043">
    <property type="protein sequence ID" value="PGH52898.1"/>
    <property type="molecule type" value="Genomic_DNA"/>
</dbReference>
<dbReference type="Pfam" id="PF03693">
    <property type="entry name" value="ParD_antitoxin"/>
    <property type="match status" value="1"/>
</dbReference>
<dbReference type="NCBIfam" id="TIGR02606">
    <property type="entry name" value="antidote_CC2985"/>
    <property type="match status" value="1"/>
</dbReference>
<dbReference type="InterPro" id="IPR022789">
    <property type="entry name" value="ParD"/>
</dbReference>
<protein>
    <submittedName>
        <fullName evidence="3">Type II toxin-antitoxin system ParD family antitoxin</fullName>
    </submittedName>
</protein>
<comment type="caution">
    <text evidence="3">The sequence shown here is derived from an EMBL/GenBank/DDBJ whole genome shotgun (WGS) entry which is preliminary data.</text>
</comment>
<dbReference type="InterPro" id="IPR010985">
    <property type="entry name" value="Ribbon_hlx_hlx"/>
</dbReference>
<evidence type="ECO:0000256" key="1">
    <source>
        <dbReference type="ARBA" id="ARBA00008580"/>
    </source>
</evidence>
<keyword evidence="4" id="KW-1185">Reference proteome</keyword>
<dbReference type="PANTHER" id="PTHR36582">
    <property type="entry name" value="ANTITOXIN PARD"/>
    <property type="match status" value="1"/>
</dbReference>
<name>A0A2B8B5R6_9PROT</name>
<dbReference type="OrthoDB" id="9815501at2"/>
<dbReference type="Proteomes" id="UP000225379">
    <property type="component" value="Unassembled WGS sequence"/>
</dbReference>
<organism evidence="3 4">
    <name type="scientific">Azospirillum palustre</name>
    <dbReference type="NCBI Taxonomy" id="2044885"/>
    <lineage>
        <taxon>Bacteria</taxon>
        <taxon>Pseudomonadati</taxon>
        <taxon>Pseudomonadota</taxon>
        <taxon>Alphaproteobacteria</taxon>
        <taxon>Rhodospirillales</taxon>
        <taxon>Azospirillaceae</taxon>
        <taxon>Azospirillum</taxon>
    </lineage>
</organism>
<sequence length="87" mass="9723">MATNVHLTPELERFARDCVEGGRYNNVSEVVRSGLRLLQDAEERRQNFNAMLLQAEAEADRDGSVGIDDMLAEIDRTIDPGSDSRSQ</sequence>
<dbReference type="InterPro" id="IPR038296">
    <property type="entry name" value="ParD_sf"/>
</dbReference>
<accession>A0A2B8B5R6</accession>
<proteinExistence type="inferred from homology"/>
<reference evidence="4" key="1">
    <citation type="submission" date="2017-10" db="EMBL/GenBank/DDBJ databases">
        <authorList>
            <person name="Kravchenko I.K."/>
            <person name="Grouzdev D.S."/>
        </authorList>
    </citation>
    <scope>NUCLEOTIDE SEQUENCE [LARGE SCALE GENOMIC DNA]</scope>
    <source>
        <strain evidence="4">B2</strain>
    </source>
</reference>
<dbReference type="AlphaFoldDB" id="A0A2B8B5R6"/>
<comment type="similarity">
    <text evidence="1">Belongs to the ParD antitoxin family.</text>
</comment>
<evidence type="ECO:0000313" key="3">
    <source>
        <dbReference type="EMBL" id="PGH52898.1"/>
    </source>
</evidence>
<gene>
    <name evidence="3" type="ORF">CRT60_23455</name>
</gene>